<evidence type="ECO:0000313" key="3">
    <source>
        <dbReference type="Proteomes" id="UP000305883"/>
    </source>
</evidence>
<gene>
    <name evidence="2" type="ORF">CH35J_005046</name>
</gene>
<organism evidence="2 3">
    <name type="scientific">Colletotrichum higginsianum</name>
    <dbReference type="NCBI Taxonomy" id="80884"/>
    <lineage>
        <taxon>Eukaryota</taxon>
        <taxon>Fungi</taxon>
        <taxon>Dikarya</taxon>
        <taxon>Ascomycota</taxon>
        <taxon>Pezizomycotina</taxon>
        <taxon>Sordariomycetes</taxon>
        <taxon>Hypocreomycetidae</taxon>
        <taxon>Glomerellales</taxon>
        <taxon>Glomerellaceae</taxon>
        <taxon>Colletotrichum</taxon>
        <taxon>Colletotrichum destructivum species complex</taxon>
    </lineage>
</organism>
<reference evidence="2 3" key="1">
    <citation type="journal article" date="2019" name="Genome Biol. Evol.">
        <title>Genomic Plasticity Mediated by Transposable Elements in the Plant Pathogenic Fungus Colletotrichum higginsianum.</title>
        <authorList>
            <person name="Tsushima A."/>
            <person name="Gan P."/>
            <person name="Kumakura N."/>
            <person name="Narusaka M."/>
            <person name="Takano Y."/>
            <person name="Narusaka Y."/>
            <person name="Shirasu K."/>
        </authorList>
    </citation>
    <scope>NUCLEOTIDE SEQUENCE [LARGE SCALE GENOMIC DNA]</scope>
    <source>
        <strain evidence="2 3">MAFF305635-RFP</strain>
    </source>
</reference>
<feature type="compositionally biased region" description="Low complexity" evidence="1">
    <location>
        <begin position="22"/>
        <end position="34"/>
    </location>
</feature>
<feature type="compositionally biased region" description="Basic and acidic residues" evidence="1">
    <location>
        <begin position="1"/>
        <end position="17"/>
    </location>
</feature>
<dbReference type="Proteomes" id="UP000305883">
    <property type="component" value="Unassembled WGS sequence"/>
</dbReference>
<protein>
    <submittedName>
        <fullName evidence="2">Uncharacterized protein</fullName>
    </submittedName>
</protein>
<comment type="caution">
    <text evidence="2">The sequence shown here is derived from an EMBL/GenBank/DDBJ whole genome shotgun (WGS) entry which is preliminary data.</text>
</comment>
<dbReference type="AlphaFoldDB" id="A0A4T0W3F4"/>
<feature type="region of interest" description="Disordered" evidence="1">
    <location>
        <begin position="1"/>
        <end position="59"/>
    </location>
</feature>
<dbReference type="EMBL" id="MWPZ01000004">
    <property type="protein sequence ID" value="TIC99466.1"/>
    <property type="molecule type" value="Genomic_DNA"/>
</dbReference>
<dbReference type="OrthoDB" id="4501419at2759"/>
<evidence type="ECO:0000313" key="2">
    <source>
        <dbReference type="EMBL" id="TIC99466.1"/>
    </source>
</evidence>
<proteinExistence type="predicted"/>
<evidence type="ECO:0000256" key="1">
    <source>
        <dbReference type="SAM" id="MobiDB-lite"/>
    </source>
</evidence>
<name>A0A4T0W3F4_9PEZI</name>
<accession>A0A4T0W3F4</accession>
<sequence length="300" mass="33212">MGYSEAFREKKVRREIGKTQNSPTSSGGSPSSSSKPRGWGRATSNPSPAGRRAPGAILPRNGTIRSALPVELWLDIVDLLTEDLRSKGLENETSLVQPFCVFYTATGAVLYCAEITERTKCGGLKDGRAVQVYESYLQNPSRTPQTPDDSCPFTLPRAHEATLKAVCIEFALLVSGINVLFDDVTVPDIIAQCERGACEVCVPDQPRWLCPWCLEGPRARSMFLSQRYRFTVDMGFHRFLMFCPLCVGLDKSVDSLMLYGDSDRLDLSQDSPSVGPFDDWSKGVLSDLGYEEEKRYSVDP</sequence>